<dbReference type="Proteomes" id="UP000244189">
    <property type="component" value="Unassembled WGS sequence"/>
</dbReference>
<evidence type="ECO:0008006" key="3">
    <source>
        <dbReference type="Google" id="ProtNLM"/>
    </source>
</evidence>
<keyword evidence="2" id="KW-1185">Reference proteome</keyword>
<gene>
    <name evidence="1" type="ORF">C8J26_3927</name>
</gene>
<proteinExistence type="predicted"/>
<accession>A0A2T5GG89</accession>
<dbReference type="RefSeq" id="WP_146168923.1">
    <property type="nucleotide sequence ID" value="NZ_QAOG01000009.1"/>
</dbReference>
<dbReference type="Gene3D" id="3.40.50.300">
    <property type="entry name" value="P-loop containing nucleotide triphosphate hydrolases"/>
    <property type="match status" value="1"/>
</dbReference>
<dbReference type="EMBL" id="QAOG01000009">
    <property type="protein sequence ID" value="PTQ58326.1"/>
    <property type="molecule type" value="Genomic_DNA"/>
</dbReference>
<dbReference type="SUPFAM" id="SSF52540">
    <property type="entry name" value="P-loop containing nucleoside triphosphate hydrolases"/>
    <property type="match status" value="1"/>
</dbReference>
<reference evidence="1 2" key="1">
    <citation type="submission" date="2018-04" db="EMBL/GenBank/DDBJ databases">
        <title>Genomic Encyclopedia of Type Strains, Phase III (KMG-III): the genomes of soil and plant-associated and newly described type strains.</title>
        <authorList>
            <person name="Whitman W."/>
        </authorList>
    </citation>
    <scope>NUCLEOTIDE SEQUENCE [LARGE SCALE GENOMIC DNA]</scope>
    <source>
        <strain evidence="1 2">MA101b</strain>
    </source>
</reference>
<evidence type="ECO:0000313" key="1">
    <source>
        <dbReference type="EMBL" id="PTQ58326.1"/>
    </source>
</evidence>
<organism evidence="1 2">
    <name type="scientific">Sphingomonas aurantiaca</name>
    <dbReference type="NCBI Taxonomy" id="185949"/>
    <lineage>
        <taxon>Bacteria</taxon>
        <taxon>Pseudomonadati</taxon>
        <taxon>Pseudomonadota</taxon>
        <taxon>Alphaproteobacteria</taxon>
        <taxon>Sphingomonadales</taxon>
        <taxon>Sphingomonadaceae</taxon>
        <taxon>Sphingomonas</taxon>
    </lineage>
</organism>
<comment type="caution">
    <text evidence="1">The sequence shown here is derived from an EMBL/GenBank/DDBJ whole genome shotgun (WGS) entry which is preliminary data.</text>
</comment>
<name>A0A2T5GG89_9SPHN</name>
<evidence type="ECO:0000313" key="2">
    <source>
        <dbReference type="Proteomes" id="UP000244189"/>
    </source>
</evidence>
<protein>
    <recommendedName>
        <fullName evidence="3">Aspartyl beta-hydroxylase</fullName>
    </recommendedName>
</protein>
<sequence>MTNATMPDSDATLGRSSARAGLAGFVALVLADATLQARLGAIERPDAYIAETVAIAAAHAIALDADDLAAIRAAIRPDPLGLGRWLPSPVTRDRWPAQGWLPARAVQGTLPGDPPGFDWAWFGPQSLDAPFYAEAVQRFASRPFNLMFRTRTSLADLVAGAETAATPAGFIHHMSRCGSTLIARMLDADPAHVVLSEPEPLDVVVRWAMTSGAPLDDQVAALRAIVGALGRDRSGETRRVFVKLDSWHVLALPLFRAAFPDTPWVFAYRNPVEVLVSQRRERGIHTVAGMLPVELLDIAGGPGMAADHYAALVLKRMGEAVIEHWPLGGGLLVDYADMPAAIIDRIAPHFGFAPDPAQRAAMAAVALRSAKAPDQPFTSDTAAKHRAATPEIEAAARSYNAPVHARLTILRHIAAMQRDHAS</sequence>
<dbReference type="InterPro" id="IPR027417">
    <property type="entry name" value="P-loop_NTPase"/>
</dbReference>
<dbReference type="AlphaFoldDB" id="A0A2T5GG89"/>